<feature type="region of interest" description="Disordered" evidence="1">
    <location>
        <begin position="419"/>
        <end position="467"/>
    </location>
</feature>
<reference evidence="3" key="4">
    <citation type="journal article" date="2015" name="PLoS ONE">
        <title>Comprehensive Evaluation of Toxoplasma gondii VEG and Neospora caninum LIV Genomes with Tachyzoite Stage Transcriptome and Proteome Defines Novel Transcript Features.</title>
        <authorList>
            <person name="Ramaprasad A."/>
            <person name="Mourier T."/>
            <person name="Naeem R."/>
            <person name="Malas T.B."/>
            <person name="Moussa E."/>
            <person name="Panigrahi A."/>
            <person name="Vermont S.J."/>
            <person name="Otto T.D."/>
            <person name="Wastling J."/>
            <person name="Pain A."/>
        </authorList>
    </citation>
    <scope>NUCLEOTIDE SEQUENCE</scope>
    <source>
        <strain evidence="3">Liverpool</strain>
    </source>
</reference>
<evidence type="ECO:0000313" key="2">
    <source>
        <dbReference type="EMBL" id="CBZ54357.1"/>
    </source>
</evidence>
<dbReference type="EMBL" id="FR823391">
    <property type="protein sequence ID" value="CBZ54357.1"/>
    <property type="molecule type" value="Genomic_DNA"/>
</dbReference>
<feature type="compositionally biased region" description="Basic and acidic residues" evidence="1">
    <location>
        <begin position="540"/>
        <end position="573"/>
    </location>
</feature>
<feature type="compositionally biased region" description="Basic and acidic residues" evidence="1">
    <location>
        <begin position="312"/>
        <end position="360"/>
    </location>
</feature>
<feature type="compositionally biased region" description="Basic and acidic residues" evidence="1">
    <location>
        <begin position="212"/>
        <end position="225"/>
    </location>
</feature>
<feature type="compositionally biased region" description="Low complexity" evidence="1">
    <location>
        <begin position="107"/>
        <end position="120"/>
    </location>
</feature>
<dbReference type="VEuPathDB" id="ToxoDB:NCLIV_047880"/>
<feature type="region of interest" description="Disordered" evidence="1">
    <location>
        <begin position="537"/>
        <end position="573"/>
    </location>
</feature>
<feature type="compositionally biased region" description="Basic and acidic residues" evidence="1">
    <location>
        <begin position="180"/>
        <end position="193"/>
    </location>
</feature>
<proteinExistence type="predicted"/>
<accession>F0VM79</accession>
<dbReference type="eggNOG" id="ENOG502QZV3">
    <property type="taxonomic scope" value="Eukaryota"/>
</dbReference>
<feature type="region of interest" description="Disordered" evidence="1">
    <location>
        <begin position="643"/>
        <end position="696"/>
    </location>
</feature>
<dbReference type="AlphaFoldDB" id="F0VM79"/>
<keyword evidence="4" id="KW-1185">Reference proteome</keyword>
<feature type="region of interest" description="Disordered" evidence="1">
    <location>
        <begin position="312"/>
        <end position="391"/>
    </location>
</feature>
<feature type="compositionally biased region" description="Basic and acidic residues" evidence="1">
    <location>
        <begin position="675"/>
        <end position="684"/>
    </location>
</feature>
<feature type="compositionally biased region" description="Low complexity" evidence="1">
    <location>
        <begin position="80"/>
        <end position="91"/>
    </location>
</feature>
<feature type="compositionally biased region" description="Basic and acidic residues" evidence="1">
    <location>
        <begin position="648"/>
        <end position="667"/>
    </location>
</feature>
<feature type="region of interest" description="Disordered" evidence="1">
    <location>
        <begin position="76"/>
        <end position="145"/>
    </location>
</feature>
<evidence type="ECO:0000313" key="3">
    <source>
        <dbReference type="EMBL" id="CEL69063.1"/>
    </source>
</evidence>
<dbReference type="Proteomes" id="UP000007494">
    <property type="component" value="Chromosome X"/>
</dbReference>
<evidence type="ECO:0000313" key="4">
    <source>
        <dbReference type="Proteomes" id="UP000007494"/>
    </source>
</evidence>
<dbReference type="EMBL" id="LN714485">
    <property type="protein sequence ID" value="CEL69063.1"/>
    <property type="molecule type" value="Genomic_DNA"/>
</dbReference>
<organism evidence="2 4">
    <name type="scientific">Neospora caninum (strain Liverpool)</name>
    <dbReference type="NCBI Taxonomy" id="572307"/>
    <lineage>
        <taxon>Eukaryota</taxon>
        <taxon>Sar</taxon>
        <taxon>Alveolata</taxon>
        <taxon>Apicomplexa</taxon>
        <taxon>Conoidasida</taxon>
        <taxon>Coccidia</taxon>
        <taxon>Eucoccidiorida</taxon>
        <taxon>Eimeriorina</taxon>
        <taxon>Sarcocystidae</taxon>
        <taxon>Neospora</taxon>
    </lineage>
</organism>
<feature type="region of interest" description="Disordered" evidence="1">
    <location>
        <begin position="173"/>
        <end position="232"/>
    </location>
</feature>
<dbReference type="OrthoDB" id="332814at2759"/>
<evidence type="ECO:0000256" key="1">
    <source>
        <dbReference type="SAM" id="MobiDB-lite"/>
    </source>
</evidence>
<feature type="region of interest" description="Disordered" evidence="1">
    <location>
        <begin position="831"/>
        <end position="871"/>
    </location>
</feature>
<dbReference type="OMA" id="ATPSRCW"/>
<gene>
    <name evidence="3" type="ORF">BN1204_047880</name>
    <name evidence="2" type="ORF">NCLIV_047880</name>
</gene>
<name>F0VM79_NEOCL</name>
<feature type="compositionally biased region" description="Basic and acidic residues" evidence="1">
    <location>
        <begin position="123"/>
        <end position="133"/>
    </location>
</feature>
<feature type="compositionally biased region" description="Basic and acidic residues" evidence="1">
    <location>
        <begin position="831"/>
        <end position="846"/>
    </location>
</feature>
<dbReference type="InParanoid" id="F0VM79"/>
<reference evidence="4" key="3">
    <citation type="journal article" date="2012" name="PLoS Pathog.">
        <title>Comparative genomics of the apicomplexan parasites Toxoplasma gondii and Neospora caninum: Coccidia differing in host range and transmission strategy.</title>
        <authorList>
            <person name="Reid A.J."/>
            <person name="Vermont S.J."/>
            <person name="Cotton J.A."/>
            <person name="Harris D."/>
            <person name="Hill-Cawthorne G.A."/>
            <person name="Konen-Waisman S."/>
            <person name="Latham S.M."/>
            <person name="Mourier T."/>
            <person name="Norton R."/>
            <person name="Quail M.A."/>
            <person name="Sanders M."/>
            <person name="Shanmugam D."/>
            <person name="Sohal A."/>
            <person name="Wasmuth J.D."/>
            <person name="Brunk B."/>
            <person name="Grigg M.E."/>
            <person name="Howard J.C."/>
            <person name="Parkinson J."/>
            <person name="Roos D.S."/>
            <person name="Trees A.J."/>
            <person name="Berriman M."/>
            <person name="Pain A."/>
            <person name="Wastling J.M."/>
        </authorList>
    </citation>
    <scope>NUCLEOTIDE SEQUENCE [LARGE SCALE GENOMIC DNA]</scope>
    <source>
        <strain evidence="4">Liverpool</strain>
    </source>
</reference>
<protein>
    <submittedName>
        <fullName evidence="2">Uncharacterized protein</fullName>
    </submittedName>
</protein>
<feature type="compositionally biased region" description="Low complexity" evidence="1">
    <location>
        <begin position="429"/>
        <end position="467"/>
    </location>
</feature>
<dbReference type="GeneID" id="13442288"/>
<dbReference type="RefSeq" id="XP_003884388.1">
    <property type="nucleotide sequence ID" value="XM_003884339.1"/>
</dbReference>
<sequence length="965" mass="104878">MASVSPAGKRGASPRRFSGFFAPASSPPGSLAAVDEECVAAGVLPVCRVGDRVLALFYNATGGKKKNFLVDFGGCKERSSSQSSPSPSTPTLCRQSSPVPPADAQISSGASALSLSSSLSVPGEEHARLEARKKGGTKQGPGWEADDACAAREVWEETDQLWGLVASHLHAQPHFRKRRREDAGKGREGRERGGNVPQAAGDSGGDRAQTGKQEKDKTHSKKTEAEDSDLELEENRKRWRDEVCSWLTSLPTLASFSRSKYRCFIKPFPAFFPLLFMNLRGEEGDGGLRNRRFVWVDVDALVPDEVRVAESRAELGKRGASDEAKEPRPPACRALERVARQPDAEEDDRDKREHEGREGRVPGVGTEIGTEKTTEGLRQSQTKPRVSPAPCSLPPLHYRLRHPQLGAILQDVKRKLQENDGRTPAGKLSSPLASLARRSSSSPSSAYSTCCSSPPSSSPCASSPSSLSPSPFSLSPFSFASGSASFRAGSPRPGQPLLSLLLPSRGRVLDRREDVEDYLLAHVFGLLSRCRAVPETTQAGKREGGSDGRGEAERERSERSAAEGRQAESEEARNRKRWLFPNFHGAPTALGRLTKSEDWRHASVIWIDPGLPGKEALLDGTLLALMREDELATKTFLTLPSFWETSEEGEKEKAEEREAERKGKGEREETEESEEAARTPKFGDDSAPSSAPPGEERKVFLVLKARDAAGEHRELFAVDEKPLEDLQSFQVDIAVVGCGAVTPDGLLLGRPRAAEPRSPAAVWTVAHDLQVLEGFLPLSSPPAQRLRAAQTSCGETREAGGQTAGLGDAGAEVRRQTVRISDRFEAEAQRVAAEAKRLGGEEEKGHAPVHGNADSQRSPDSLQIREKGEESAPCSDVCAEKRVPLGSGGLVSFLAHAVEQINREILSGQAFSSAWGRRRGAAEQREKEREKERENVRVRRGDEPVLDRADKIATPSRCWFPQTTQ</sequence>
<reference evidence="2" key="2">
    <citation type="submission" date="2011-03" db="EMBL/GenBank/DDBJ databases">
        <title>Comparative genomics and transcriptomics of Neospora caninum and Toxoplasma gondii.</title>
        <authorList>
            <person name="Reid A.J."/>
            <person name="Sohal A."/>
            <person name="Harris D."/>
            <person name="Quail M."/>
            <person name="Sanders M."/>
            <person name="Berriman M."/>
            <person name="Wastling J.M."/>
            <person name="Pain A."/>
        </authorList>
    </citation>
    <scope>NUCLEOTIDE SEQUENCE</scope>
    <source>
        <strain evidence="2">Liverpool</strain>
    </source>
</reference>
<reference evidence="2" key="1">
    <citation type="submission" date="2011-02" db="EMBL/GenBank/DDBJ databases">
        <authorList>
            <person name="Aslett M."/>
        </authorList>
    </citation>
    <scope>NUCLEOTIDE SEQUENCE</scope>
    <source>
        <strain evidence="2">Liverpool</strain>
    </source>
</reference>
<feature type="region of interest" description="Disordered" evidence="1">
    <location>
        <begin position="913"/>
        <end position="948"/>
    </location>
</feature>
<feature type="compositionally biased region" description="Basic and acidic residues" evidence="1">
    <location>
        <begin position="920"/>
        <end position="948"/>
    </location>
</feature>